<gene>
    <name evidence="2" type="ORF">WR25_13238</name>
</gene>
<name>A0A2A2K341_9BILA</name>
<dbReference type="EMBL" id="LIAE01009772">
    <property type="protein sequence ID" value="PAV68341.1"/>
    <property type="molecule type" value="Genomic_DNA"/>
</dbReference>
<evidence type="ECO:0000256" key="1">
    <source>
        <dbReference type="SAM" id="MobiDB-lite"/>
    </source>
</evidence>
<accession>A0A2A2K341</accession>
<keyword evidence="3" id="KW-1185">Reference proteome</keyword>
<organism evidence="2 3">
    <name type="scientific">Diploscapter pachys</name>
    <dbReference type="NCBI Taxonomy" id="2018661"/>
    <lineage>
        <taxon>Eukaryota</taxon>
        <taxon>Metazoa</taxon>
        <taxon>Ecdysozoa</taxon>
        <taxon>Nematoda</taxon>
        <taxon>Chromadorea</taxon>
        <taxon>Rhabditida</taxon>
        <taxon>Rhabditina</taxon>
        <taxon>Rhabditomorpha</taxon>
        <taxon>Rhabditoidea</taxon>
        <taxon>Rhabditidae</taxon>
        <taxon>Diploscapter</taxon>
    </lineage>
</organism>
<comment type="caution">
    <text evidence="2">The sequence shown here is derived from an EMBL/GenBank/DDBJ whole genome shotgun (WGS) entry which is preliminary data.</text>
</comment>
<evidence type="ECO:0000313" key="2">
    <source>
        <dbReference type="EMBL" id="PAV68341.1"/>
    </source>
</evidence>
<dbReference type="Proteomes" id="UP000218231">
    <property type="component" value="Unassembled WGS sequence"/>
</dbReference>
<reference evidence="2 3" key="1">
    <citation type="journal article" date="2017" name="Curr. Biol.">
        <title>Genome architecture and evolution of a unichromosomal asexual nematode.</title>
        <authorList>
            <person name="Fradin H."/>
            <person name="Zegar C."/>
            <person name="Gutwein M."/>
            <person name="Lucas J."/>
            <person name="Kovtun M."/>
            <person name="Corcoran D."/>
            <person name="Baugh L.R."/>
            <person name="Kiontke K."/>
            <person name="Gunsalus K."/>
            <person name="Fitch D.H."/>
            <person name="Piano F."/>
        </authorList>
    </citation>
    <scope>NUCLEOTIDE SEQUENCE [LARGE SCALE GENOMIC DNA]</scope>
    <source>
        <strain evidence="2">PF1309</strain>
    </source>
</reference>
<dbReference type="OrthoDB" id="10662227at2759"/>
<evidence type="ECO:0000313" key="3">
    <source>
        <dbReference type="Proteomes" id="UP000218231"/>
    </source>
</evidence>
<feature type="compositionally biased region" description="Basic and acidic residues" evidence="1">
    <location>
        <begin position="124"/>
        <end position="155"/>
    </location>
</feature>
<sequence>MLRCAIVPDRHVSRLPAPSHRVLRLGDLILKDLEDAIGILPIEADEMLDEIAEQQRLLAGHRMDVNHRMFGFVDGGSEDLAMTSDGLRGRLGPGGGIVIGVGVDRAQTLDQRLERRGQPFIGGDRIRPEGVAARGRDHQRAQDRRGGEGGQEGDVRMPLRRGLTLTRVEFEQEARPLRHRHGRASTGTVAARASSARRIWAWRVWSSGKCQISAAEMMCAAAGPSAKTYLSASSAAGALCPLGWKPSQASKGSARPMPIAGPALVARLKTEKNRPVRLWPVDSSCASATSATIARSIRLPEPCVSPCATASAISSQSISGKTASRAMLIAACASSPAIAVSRLPSRRPIASQIGPAATPNTNCSRYSPLAHCGRPM</sequence>
<dbReference type="AlphaFoldDB" id="A0A2A2K341"/>
<proteinExistence type="predicted"/>
<protein>
    <submittedName>
        <fullName evidence="2">Uncharacterized protein</fullName>
    </submittedName>
</protein>
<feature type="region of interest" description="Disordered" evidence="1">
    <location>
        <begin position="119"/>
        <end position="155"/>
    </location>
</feature>